<dbReference type="EMBL" id="LR031358">
    <property type="protein sequence ID" value="VDB97001.1"/>
    <property type="molecule type" value="Genomic_DNA"/>
</dbReference>
<name>A0AAQ2ZDI6_OENOE</name>
<evidence type="ECO:0000313" key="1">
    <source>
        <dbReference type="EMBL" id="VDB97001.1"/>
    </source>
</evidence>
<protein>
    <submittedName>
        <fullName evidence="1">Uncharacterized protein</fullName>
    </submittedName>
</protein>
<accession>A0AAQ2ZDI6</accession>
<organism evidence="1 2">
    <name type="scientific">Oenococcus oeni</name>
    <name type="common">Leuconostoc oenos</name>
    <dbReference type="NCBI Taxonomy" id="1247"/>
    <lineage>
        <taxon>Bacteria</taxon>
        <taxon>Bacillati</taxon>
        <taxon>Bacillota</taxon>
        <taxon>Bacilli</taxon>
        <taxon>Lactobacillales</taxon>
        <taxon>Lactobacillaceae</taxon>
        <taxon>Oenococcus</taxon>
    </lineage>
</organism>
<sequence length="46" mass="5370">MVSSFLQTFDHSQDVFIFRGTFLVRKLYMFYFGSGSSGEFFDQISV</sequence>
<proteinExistence type="predicted"/>
<dbReference type="AlphaFoldDB" id="A0AAQ2ZDI6"/>
<reference evidence="1 2" key="1">
    <citation type="submission" date="2018-08" db="EMBL/GenBank/DDBJ databases">
        <authorList>
            <person name="Lorentzen P. G. S. M."/>
        </authorList>
    </citation>
    <scope>NUCLEOTIDE SEQUENCE [LARGE SCALE GENOMIC DNA]</scope>
    <source>
        <strain evidence="1 2">CRBO_1381</strain>
    </source>
</reference>
<evidence type="ECO:0000313" key="2">
    <source>
        <dbReference type="Proteomes" id="UP000294726"/>
    </source>
</evidence>
<gene>
    <name evidence="1" type="ORF">OENI_0086</name>
</gene>
<dbReference type="Proteomes" id="UP000294726">
    <property type="component" value="Chromosome"/>
</dbReference>